<keyword evidence="2" id="KW-0812">Transmembrane</keyword>
<feature type="transmembrane region" description="Helical" evidence="2">
    <location>
        <begin position="21"/>
        <end position="40"/>
    </location>
</feature>
<name>A0ABQ4UFP7_9HYPH</name>
<evidence type="ECO:0000313" key="4">
    <source>
        <dbReference type="Proteomes" id="UP001055039"/>
    </source>
</evidence>
<organism evidence="3 4">
    <name type="scientific">Methylorubrum aminovorans</name>
    <dbReference type="NCBI Taxonomy" id="269069"/>
    <lineage>
        <taxon>Bacteria</taxon>
        <taxon>Pseudomonadati</taxon>
        <taxon>Pseudomonadota</taxon>
        <taxon>Alphaproteobacteria</taxon>
        <taxon>Hyphomicrobiales</taxon>
        <taxon>Methylobacteriaceae</taxon>
        <taxon>Methylorubrum</taxon>
    </lineage>
</organism>
<evidence type="ECO:0000313" key="3">
    <source>
        <dbReference type="EMBL" id="GJE66136.1"/>
    </source>
</evidence>
<feature type="transmembrane region" description="Helical" evidence="2">
    <location>
        <begin position="46"/>
        <end position="63"/>
    </location>
</feature>
<reference evidence="3" key="1">
    <citation type="journal article" date="2021" name="Front. Microbiol.">
        <title>Comprehensive Comparative Genomics and Phenotyping of Methylobacterium Species.</title>
        <authorList>
            <person name="Alessa O."/>
            <person name="Ogura Y."/>
            <person name="Fujitani Y."/>
            <person name="Takami H."/>
            <person name="Hayashi T."/>
            <person name="Sahin N."/>
            <person name="Tani A."/>
        </authorList>
    </citation>
    <scope>NUCLEOTIDE SEQUENCE</scope>
    <source>
        <strain evidence="3">NBRC 15686</strain>
    </source>
</reference>
<sequence length="139" mass="14198">MHGPATAAPYNAIMGLPDSELRLLGVAAAVGGLLVMMLAGQPSAASLGWGCLGLLLFGVSRLMPRPRRKARPAIVPSTVATPLEGDAPAGSASEDAPAALPGDLHAVLQRKVRVQRPINPIIASSLLPPSRASRSPSTN</sequence>
<comment type="caution">
    <text evidence="3">The sequence shown here is derived from an EMBL/GenBank/DDBJ whole genome shotgun (WGS) entry which is preliminary data.</text>
</comment>
<keyword evidence="2" id="KW-1133">Transmembrane helix</keyword>
<feature type="region of interest" description="Disordered" evidence="1">
    <location>
        <begin position="68"/>
        <end position="98"/>
    </location>
</feature>
<dbReference type="EMBL" id="BPRC01000012">
    <property type="protein sequence ID" value="GJE66136.1"/>
    <property type="molecule type" value="Genomic_DNA"/>
</dbReference>
<dbReference type="RefSeq" id="WP_238225747.1">
    <property type="nucleotide sequence ID" value="NZ_BAAADH010000026.1"/>
</dbReference>
<keyword evidence="2" id="KW-0472">Membrane</keyword>
<keyword evidence="4" id="KW-1185">Reference proteome</keyword>
<evidence type="ECO:0000256" key="2">
    <source>
        <dbReference type="SAM" id="Phobius"/>
    </source>
</evidence>
<accession>A0ABQ4UFP7</accession>
<evidence type="ECO:0000256" key="1">
    <source>
        <dbReference type="SAM" id="MobiDB-lite"/>
    </source>
</evidence>
<protein>
    <submittedName>
        <fullName evidence="3">Uncharacterized protein</fullName>
    </submittedName>
</protein>
<dbReference type="Proteomes" id="UP001055039">
    <property type="component" value="Unassembled WGS sequence"/>
</dbReference>
<proteinExistence type="predicted"/>
<reference evidence="3" key="2">
    <citation type="submission" date="2021-08" db="EMBL/GenBank/DDBJ databases">
        <authorList>
            <person name="Tani A."/>
            <person name="Ola A."/>
            <person name="Ogura Y."/>
            <person name="Katsura K."/>
            <person name="Hayashi T."/>
        </authorList>
    </citation>
    <scope>NUCLEOTIDE SEQUENCE</scope>
    <source>
        <strain evidence="3">NBRC 15686</strain>
    </source>
</reference>
<gene>
    <name evidence="3" type="ORF">LNAOJCKE_3350</name>
</gene>